<dbReference type="AlphaFoldDB" id="A0A495Y387"/>
<name>A0A495Y387_9MICO</name>
<sequence length="153" mass="16588">MSYDLAVWNGPRPASAAEAGVEYERRMEALYASLSDSAGRTPPSAPIRAFVDAVVARFPELDMDSGPECPWASAPLIDEAVGDIIYFPMTYSGAEFARDPVAEVAASLGLVCYDPQAEQLLPEVAASQSEQPSPEPRETQPTAGWWRRILGRD</sequence>
<proteinExistence type="predicted"/>
<dbReference type="Proteomes" id="UP000278440">
    <property type="component" value="Unassembled WGS sequence"/>
</dbReference>
<protein>
    <submittedName>
        <fullName evidence="2">Uncharacterized protein</fullName>
    </submittedName>
</protein>
<reference evidence="2 3" key="1">
    <citation type="submission" date="2018-10" db="EMBL/GenBank/DDBJ databases">
        <title>Sequencing the genomes of 1000 actinobacteria strains.</title>
        <authorList>
            <person name="Klenk H.-P."/>
        </authorList>
    </citation>
    <scope>NUCLEOTIDE SEQUENCE [LARGE SCALE GENOMIC DNA]</scope>
    <source>
        <strain evidence="2 3">DSM 44267</strain>
    </source>
</reference>
<dbReference type="OrthoDB" id="3390084at2"/>
<evidence type="ECO:0000313" key="2">
    <source>
        <dbReference type="EMBL" id="RKT79904.1"/>
    </source>
</evidence>
<evidence type="ECO:0000313" key="3">
    <source>
        <dbReference type="Proteomes" id="UP000278440"/>
    </source>
</evidence>
<gene>
    <name evidence="2" type="ORF">DFJ68_3382</name>
</gene>
<evidence type="ECO:0000256" key="1">
    <source>
        <dbReference type="SAM" id="MobiDB-lite"/>
    </source>
</evidence>
<keyword evidence="3" id="KW-1185">Reference proteome</keyword>
<comment type="caution">
    <text evidence="2">The sequence shown here is derived from an EMBL/GenBank/DDBJ whole genome shotgun (WGS) entry which is preliminary data.</text>
</comment>
<accession>A0A495Y387</accession>
<organism evidence="2 3">
    <name type="scientific">Terracoccus luteus</name>
    <dbReference type="NCBI Taxonomy" id="53356"/>
    <lineage>
        <taxon>Bacteria</taxon>
        <taxon>Bacillati</taxon>
        <taxon>Actinomycetota</taxon>
        <taxon>Actinomycetes</taxon>
        <taxon>Micrococcales</taxon>
        <taxon>Intrasporangiaceae</taxon>
        <taxon>Terracoccus</taxon>
    </lineage>
</organism>
<feature type="region of interest" description="Disordered" evidence="1">
    <location>
        <begin position="123"/>
        <end position="153"/>
    </location>
</feature>
<dbReference type="EMBL" id="RBXT01000001">
    <property type="protein sequence ID" value="RKT79904.1"/>
    <property type="molecule type" value="Genomic_DNA"/>
</dbReference>